<evidence type="ECO:0000256" key="1">
    <source>
        <dbReference type="SAM" id="MobiDB-lite"/>
    </source>
</evidence>
<keyword evidence="2" id="KW-1133">Transmembrane helix</keyword>
<keyword evidence="2" id="KW-0472">Membrane</keyword>
<feature type="compositionally biased region" description="Basic and acidic residues" evidence="1">
    <location>
        <begin position="1"/>
        <end position="11"/>
    </location>
</feature>
<keyword evidence="4" id="KW-1185">Reference proteome</keyword>
<feature type="compositionally biased region" description="Low complexity" evidence="1">
    <location>
        <begin position="26"/>
        <end position="41"/>
    </location>
</feature>
<evidence type="ECO:0000313" key="3">
    <source>
        <dbReference type="EnsemblMetazoa" id="ENSAATROPP000337"/>
    </source>
</evidence>
<reference evidence="3" key="1">
    <citation type="submission" date="2024-04" db="UniProtKB">
        <authorList>
            <consortium name="EnsemblMetazoa"/>
        </authorList>
    </citation>
    <scope>IDENTIFICATION</scope>
    <source>
        <strain evidence="3">EBRO</strain>
    </source>
</reference>
<feature type="transmembrane region" description="Helical" evidence="2">
    <location>
        <begin position="268"/>
        <end position="290"/>
    </location>
</feature>
<feature type="compositionally biased region" description="Basic and acidic residues" evidence="1">
    <location>
        <begin position="380"/>
        <end position="389"/>
    </location>
</feature>
<dbReference type="Proteomes" id="UP000075880">
    <property type="component" value="Unassembled WGS sequence"/>
</dbReference>
<organism evidence="3 4">
    <name type="scientific">Anopheles atroparvus</name>
    <name type="common">European mosquito</name>
    <dbReference type="NCBI Taxonomy" id="41427"/>
    <lineage>
        <taxon>Eukaryota</taxon>
        <taxon>Metazoa</taxon>
        <taxon>Ecdysozoa</taxon>
        <taxon>Arthropoda</taxon>
        <taxon>Hexapoda</taxon>
        <taxon>Insecta</taxon>
        <taxon>Pterygota</taxon>
        <taxon>Neoptera</taxon>
        <taxon>Endopterygota</taxon>
        <taxon>Diptera</taxon>
        <taxon>Nematocera</taxon>
        <taxon>Culicoidea</taxon>
        <taxon>Culicidae</taxon>
        <taxon>Anophelinae</taxon>
        <taxon>Anopheles</taxon>
    </lineage>
</organism>
<dbReference type="EnsemblMetazoa" id="ENSAATROPT000355">
    <property type="protein sequence ID" value="ENSAATROPP000337"/>
    <property type="gene ID" value="ENSAATROPG000293"/>
</dbReference>
<protein>
    <recommendedName>
        <fullName evidence="5">EB domain-containing protein</fullName>
    </recommendedName>
</protein>
<dbReference type="AlphaFoldDB" id="A0AAG5CNE1"/>
<feature type="compositionally biased region" description="Polar residues" evidence="1">
    <location>
        <begin position="48"/>
        <end position="61"/>
    </location>
</feature>
<feature type="region of interest" description="Disordered" evidence="1">
    <location>
        <begin position="1"/>
        <end position="72"/>
    </location>
</feature>
<name>A0AAG5CNE1_ANOAO</name>
<evidence type="ECO:0000313" key="4">
    <source>
        <dbReference type="Proteomes" id="UP000075880"/>
    </source>
</evidence>
<keyword evidence="2" id="KW-0812">Transmembrane</keyword>
<evidence type="ECO:0008006" key="5">
    <source>
        <dbReference type="Google" id="ProtNLM"/>
    </source>
</evidence>
<accession>A0AAG5CNE1</accession>
<evidence type="ECO:0000256" key="2">
    <source>
        <dbReference type="SAM" id="Phobius"/>
    </source>
</evidence>
<feature type="region of interest" description="Disordered" evidence="1">
    <location>
        <begin position="323"/>
        <end position="402"/>
    </location>
</feature>
<sequence>MSNRVRAREPPARTQTKSAVPRTMPSTGFSSSTSRSSSSSRAPIAMATSITSSNRGTSMTSGHVPHSARFPGKRQRLAERPAVSRHSVFNHLSITVPIVLLLIVFCGDFARLSGVDLGGGGGGVLADEMTTVPPEETWTTSTNENVGTGEAAPFDATSRGLKKFGDKCESTTECGFAGSFCDPKKHTCQCTVDLPATNHIDKCGKKRQVNETCFFSEQCEAMTEQTECRDGRCICLFEMNPFFKPDGSVECRAPINKPTEQEKYIDPAMIGVLVAMAVMFIIICVVLRLFSKARWRENRTIFNTPNPRLMNVSLLRDNKLLHGQERRGSRMSVRLPSRQPSMASLRPHSPNASIGSRRGSHGSSNASPTSTKSNRSANHHPKDNGKAHPNESVTVEIAEIKS</sequence>
<proteinExistence type="predicted"/>
<feature type="compositionally biased region" description="Low complexity" evidence="1">
    <location>
        <begin position="352"/>
        <end position="367"/>
    </location>
</feature>